<reference evidence="2 3" key="1">
    <citation type="submission" date="2016-11" db="EMBL/GenBank/DDBJ databases">
        <authorList>
            <person name="Manzoor S."/>
        </authorList>
    </citation>
    <scope>NUCLEOTIDE SEQUENCE [LARGE SCALE GENOMIC DNA]</scope>
    <source>
        <strain evidence="2">Clostridium ultunense strain Esp</strain>
    </source>
</reference>
<name>A0A1M4PPB1_9FIRM</name>
<dbReference type="Pfam" id="PF07314">
    <property type="entry name" value="Lit"/>
    <property type="match status" value="1"/>
</dbReference>
<dbReference type="Proteomes" id="UP000245423">
    <property type="component" value="Chromosome 1"/>
</dbReference>
<keyword evidence="1" id="KW-1133">Transmembrane helix</keyword>
<dbReference type="EMBL" id="LT669839">
    <property type="protein sequence ID" value="SHD77310.1"/>
    <property type="molecule type" value="Genomic_DNA"/>
</dbReference>
<evidence type="ECO:0008006" key="4">
    <source>
        <dbReference type="Google" id="ProtNLM"/>
    </source>
</evidence>
<keyword evidence="1" id="KW-0812">Transmembrane</keyword>
<dbReference type="NCBIfam" id="TIGR01906">
    <property type="entry name" value="integ_TIGR01906"/>
    <property type="match status" value="1"/>
</dbReference>
<protein>
    <recommendedName>
        <fullName evidence="4">Integral membrane protein TIGR01906</fullName>
    </recommendedName>
</protein>
<evidence type="ECO:0000313" key="3">
    <source>
        <dbReference type="Proteomes" id="UP000245423"/>
    </source>
</evidence>
<keyword evidence="1" id="KW-0472">Membrane</keyword>
<feature type="transmembrane region" description="Helical" evidence="1">
    <location>
        <begin position="92"/>
        <end position="113"/>
    </location>
</feature>
<evidence type="ECO:0000313" key="2">
    <source>
        <dbReference type="EMBL" id="SHD77310.1"/>
    </source>
</evidence>
<keyword evidence="3" id="KW-1185">Reference proteome</keyword>
<evidence type="ECO:0000256" key="1">
    <source>
        <dbReference type="SAM" id="Phobius"/>
    </source>
</evidence>
<feature type="transmembrane region" description="Helical" evidence="1">
    <location>
        <begin position="63"/>
        <end position="83"/>
    </location>
</feature>
<accession>A0A1M4PPB1</accession>
<dbReference type="AlphaFoldDB" id="A0A1M4PPB1"/>
<organism evidence="2 3">
    <name type="scientific">[Clostridium] ultunense Esp</name>
    <dbReference type="NCBI Taxonomy" id="1288971"/>
    <lineage>
        <taxon>Bacteria</taxon>
        <taxon>Bacillati</taxon>
        <taxon>Bacillota</taxon>
        <taxon>Tissierellia</taxon>
        <taxon>Tissierellales</taxon>
        <taxon>Tepidimicrobiaceae</taxon>
        <taxon>Schnuerera</taxon>
    </lineage>
</organism>
<dbReference type="InterPro" id="IPR010178">
    <property type="entry name" value="Lit"/>
</dbReference>
<sequence length="190" mass="22399">MDSYEKYNVTDTTGRSIEELEEITIVIFKYLREGLDGQVLKPYFNDKEIEHMEDVQLLFKGGFLLKNISLFLSLLAMILFIIYRKGKSLGNALFYGTFVWWGVFLLLFIASLIDFNRYFTYFHLIFFDNELWLLNPSTDLLIQMLPEEFFISIFIRIILFFLLTLAIIQIVGYILMKKGKDYNGGIVIKF</sequence>
<gene>
    <name evidence="2" type="ORF">CUESP1_1951</name>
</gene>
<proteinExistence type="predicted"/>
<feature type="transmembrane region" description="Helical" evidence="1">
    <location>
        <begin position="149"/>
        <end position="175"/>
    </location>
</feature>